<evidence type="ECO:0000313" key="1">
    <source>
        <dbReference type="EMBL" id="NEZ56177.1"/>
    </source>
</evidence>
<dbReference type="Pfam" id="PF13469">
    <property type="entry name" value="Sulfotransfer_3"/>
    <property type="match status" value="1"/>
</dbReference>
<sequence length="308" mass="35221">MLKRYIRKFVPVSIRTFISKIESFLLFDIYAYRILGPFLSKTLNQRQQPSKYLFVMAPARSGSTLLGHILYSHPEVAGYGESHVGYSSETDLRQLTWRTAAVLDNFDPMEHTYIVDKIVRNYPIADNILQNKQIKFIFLLRDPAATYTSTVKSFSGQESPEGVDKWLNYYRRRLECFERLVMQINDPSRCLTLKYKDLLADTDATLAAFQKFLGTSSPFSDSYTVAKHTSRLKYGDNSKAIQAGKILRKKFHKLTLNDAVFAPEKQQAAYDFYANCLSTLRQYTQVCGSISPQPVQEVSVPPTKVNVT</sequence>
<dbReference type="GO" id="GO:0016740">
    <property type="term" value="F:transferase activity"/>
    <property type="evidence" value="ECO:0007669"/>
    <property type="project" value="UniProtKB-KW"/>
</dbReference>
<dbReference type="Gene3D" id="3.40.50.300">
    <property type="entry name" value="P-loop containing nucleotide triphosphate hydrolases"/>
    <property type="match status" value="1"/>
</dbReference>
<organism evidence="1 2">
    <name type="scientific">Adonisia turfae CCMR0081</name>
    <dbReference type="NCBI Taxonomy" id="2292702"/>
    <lineage>
        <taxon>Bacteria</taxon>
        <taxon>Bacillati</taxon>
        <taxon>Cyanobacteriota</taxon>
        <taxon>Adonisia</taxon>
        <taxon>Adonisia turfae</taxon>
    </lineage>
</organism>
<dbReference type="EMBL" id="QXHD01000004">
    <property type="protein sequence ID" value="NEZ56177.1"/>
    <property type="molecule type" value="Genomic_DNA"/>
</dbReference>
<dbReference type="AlphaFoldDB" id="A0A6M0RJ15"/>
<proteinExistence type="predicted"/>
<keyword evidence="1" id="KW-0808">Transferase</keyword>
<dbReference type="SUPFAM" id="SSF52540">
    <property type="entry name" value="P-loop containing nucleoside triphosphate hydrolases"/>
    <property type="match status" value="1"/>
</dbReference>
<dbReference type="RefSeq" id="WP_163669921.1">
    <property type="nucleotide sequence ID" value="NZ_QXHD01000004.1"/>
</dbReference>
<dbReference type="InterPro" id="IPR027417">
    <property type="entry name" value="P-loop_NTPase"/>
</dbReference>
<comment type="caution">
    <text evidence="1">The sequence shown here is derived from an EMBL/GenBank/DDBJ whole genome shotgun (WGS) entry which is preliminary data.</text>
</comment>
<keyword evidence="2" id="KW-1185">Reference proteome</keyword>
<name>A0A6M0RJ15_9CYAN</name>
<accession>A0A6M0RJ15</accession>
<reference evidence="1 2" key="1">
    <citation type="journal article" date="2020" name="Microb. Ecol.">
        <title>Ecogenomics of the Marine Benthic Filamentous Cyanobacterium Adonisia.</title>
        <authorList>
            <person name="Walter J.M."/>
            <person name="Coutinho F.H."/>
            <person name="Leomil L."/>
            <person name="Hargreaves P.I."/>
            <person name="Campeao M.E."/>
            <person name="Vieira V.V."/>
            <person name="Silva B.S."/>
            <person name="Fistarol G.O."/>
            <person name="Salomon P.S."/>
            <person name="Sawabe T."/>
            <person name="Mino S."/>
            <person name="Hosokawa M."/>
            <person name="Miyashita H."/>
            <person name="Maruyama F."/>
            <person name="van Verk M.C."/>
            <person name="Dutilh B.E."/>
            <person name="Thompson C.C."/>
            <person name="Thompson F.L."/>
        </authorList>
    </citation>
    <scope>NUCLEOTIDE SEQUENCE [LARGE SCALE GENOMIC DNA]</scope>
    <source>
        <strain evidence="1 2">CCMR0081</strain>
    </source>
</reference>
<evidence type="ECO:0000313" key="2">
    <source>
        <dbReference type="Proteomes" id="UP000481033"/>
    </source>
</evidence>
<dbReference type="Proteomes" id="UP000481033">
    <property type="component" value="Unassembled WGS sequence"/>
</dbReference>
<gene>
    <name evidence="1" type="ORF">DXZ20_10915</name>
</gene>
<protein>
    <submittedName>
        <fullName evidence="1">Sulfotransferase</fullName>
    </submittedName>
</protein>